<organism evidence="2 3">
    <name type="scientific">Polypterus senegalus</name>
    <name type="common">Senegal bichir</name>
    <dbReference type="NCBI Taxonomy" id="55291"/>
    <lineage>
        <taxon>Eukaryota</taxon>
        <taxon>Metazoa</taxon>
        <taxon>Chordata</taxon>
        <taxon>Craniata</taxon>
        <taxon>Vertebrata</taxon>
        <taxon>Euteleostomi</taxon>
        <taxon>Actinopterygii</taxon>
        <taxon>Polypteriformes</taxon>
        <taxon>Polypteridae</taxon>
        <taxon>Polypterus</taxon>
    </lineage>
</organism>
<keyword evidence="3" id="KW-1185">Reference proteome</keyword>
<gene>
    <name evidence="2" type="primary">Prtfdc1</name>
    <name evidence="2" type="ORF">GTO96_0018481</name>
</gene>
<feature type="non-terminal residue" evidence="2">
    <location>
        <position position="155"/>
    </location>
</feature>
<proteinExistence type="predicted"/>
<dbReference type="GO" id="GO:0032263">
    <property type="term" value="P:GMP salvage"/>
    <property type="evidence" value="ECO:0007669"/>
    <property type="project" value="TreeGrafter"/>
</dbReference>
<name>A0A8X8BI13_POLSE</name>
<dbReference type="SUPFAM" id="SSF53271">
    <property type="entry name" value="PRTase-like"/>
    <property type="match status" value="1"/>
</dbReference>
<dbReference type="GO" id="GO:0032264">
    <property type="term" value="P:IMP salvage"/>
    <property type="evidence" value="ECO:0007669"/>
    <property type="project" value="TreeGrafter"/>
</dbReference>
<protein>
    <submittedName>
        <fullName evidence="2">PRDC1 protein</fullName>
    </submittedName>
</protein>
<dbReference type="GO" id="GO:0004422">
    <property type="term" value="F:hypoxanthine phosphoribosyltransferase activity"/>
    <property type="evidence" value="ECO:0007669"/>
    <property type="project" value="TreeGrafter"/>
</dbReference>
<reference evidence="2 3" key="1">
    <citation type="journal article" date="2021" name="Cell">
        <title>Tracing the genetic footprints of vertebrate landing in non-teleost ray-finned fishes.</title>
        <authorList>
            <person name="Bi X."/>
            <person name="Wang K."/>
            <person name="Yang L."/>
            <person name="Pan H."/>
            <person name="Jiang H."/>
            <person name="Wei Q."/>
            <person name="Fang M."/>
            <person name="Yu H."/>
            <person name="Zhu C."/>
            <person name="Cai Y."/>
            <person name="He Y."/>
            <person name="Gan X."/>
            <person name="Zeng H."/>
            <person name="Yu D."/>
            <person name="Zhu Y."/>
            <person name="Jiang H."/>
            <person name="Qiu Q."/>
            <person name="Yang H."/>
            <person name="Zhang Y.E."/>
            <person name="Wang W."/>
            <person name="Zhu M."/>
            <person name="He S."/>
            <person name="Zhang G."/>
        </authorList>
    </citation>
    <scope>NUCLEOTIDE SEQUENCE [LARGE SCALE GENOMIC DNA]</scope>
    <source>
        <strain evidence="2">Bchr_013</strain>
    </source>
</reference>
<dbReference type="PANTHER" id="PTHR43340">
    <property type="entry name" value="HYPOXANTHINE-GUANINE PHOSPHORIBOSYLTRANSFERASE"/>
    <property type="match status" value="1"/>
</dbReference>
<dbReference type="AlphaFoldDB" id="A0A8X8BI13"/>
<dbReference type="Pfam" id="PF00156">
    <property type="entry name" value="Pribosyltran"/>
    <property type="match status" value="1"/>
</dbReference>
<dbReference type="InterPro" id="IPR000836">
    <property type="entry name" value="PRTase_dom"/>
</dbReference>
<evidence type="ECO:0000313" key="2">
    <source>
        <dbReference type="EMBL" id="KAG2458398.1"/>
    </source>
</evidence>
<comment type="caution">
    <text evidence="2">The sequence shown here is derived from an EMBL/GenBank/DDBJ whole genome shotgun (WGS) entry which is preliminary data.</text>
</comment>
<dbReference type="CDD" id="cd06223">
    <property type="entry name" value="PRTases_typeI"/>
    <property type="match status" value="1"/>
</dbReference>
<dbReference type="GO" id="GO:0000287">
    <property type="term" value="F:magnesium ion binding"/>
    <property type="evidence" value="ECO:0007669"/>
    <property type="project" value="TreeGrafter"/>
</dbReference>
<dbReference type="Gene3D" id="3.40.50.2020">
    <property type="match status" value="1"/>
</dbReference>
<dbReference type="GO" id="GO:0005829">
    <property type="term" value="C:cytosol"/>
    <property type="evidence" value="ECO:0007669"/>
    <property type="project" value="TreeGrafter"/>
</dbReference>
<dbReference type="EMBL" id="JAATIS010007298">
    <property type="protein sequence ID" value="KAG2458398.1"/>
    <property type="molecule type" value="Genomic_DNA"/>
</dbReference>
<accession>A0A8X8BI13</accession>
<sequence>MDDIGDHDIVVLCVLKGGYKFCADLLDYIKVLSRTSNRSIPMRVDFIRLKSYRNDQSTEAMQIIGGEDLTILTGKAIVNTGKTMKTLLNHVEQFKPKMVKVARCVKQFVGRRRIRTNQDLLALQTLRLKGDALSRLQILRDDRSTDVKGVWGRIA</sequence>
<dbReference type="PANTHER" id="PTHR43340:SF5">
    <property type="entry name" value="PHOSPHORIBOSYLTRANSFERASE DOMAIN-CONTAINING PROTEIN 1"/>
    <property type="match status" value="1"/>
</dbReference>
<feature type="domain" description="Phosphoribosyltransferase" evidence="1">
    <location>
        <begin position="3"/>
        <end position="114"/>
    </location>
</feature>
<evidence type="ECO:0000259" key="1">
    <source>
        <dbReference type="Pfam" id="PF00156"/>
    </source>
</evidence>
<dbReference type="Proteomes" id="UP000886611">
    <property type="component" value="Unassembled WGS sequence"/>
</dbReference>
<feature type="non-terminal residue" evidence="2">
    <location>
        <position position="1"/>
    </location>
</feature>
<dbReference type="InterPro" id="IPR050408">
    <property type="entry name" value="HGPRT"/>
</dbReference>
<dbReference type="GO" id="GO:0046100">
    <property type="term" value="P:hypoxanthine metabolic process"/>
    <property type="evidence" value="ECO:0007669"/>
    <property type="project" value="TreeGrafter"/>
</dbReference>
<evidence type="ECO:0000313" key="3">
    <source>
        <dbReference type="Proteomes" id="UP000886611"/>
    </source>
</evidence>
<dbReference type="GO" id="GO:0006178">
    <property type="term" value="P:guanine salvage"/>
    <property type="evidence" value="ECO:0007669"/>
    <property type="project" value="TreeGrafter"/>
</dbReference>
<dbReference type="InterPro" id="IPR029057">
    <property type="entry name" value="PRTase-like"/>
</dbReference>